<dbReference type="InterPro" id="IPR033439">
    <property type="entry name" value="MukF_WHTH"/>
</dbReference>
<dbReference type="InterPro" id="IPR033441">
    <property type="entry name" value="MukF_C"/>
</dbReference>
<organism evidence="10 11">
    <name type="scientific">Plasticicumulans lactativorans</name>
    <dbReference type="NCBI Taxonomy" id="1133106"/>
    <lineage>
        <taxon>Bacteria</taxon>
        <taxon>Pseudomonadati</taxon>
        <taxon>Pseudomonadota</taxon>
        <taxon>Gammaproteobacteria</taxon>
        <taxon>Candidatus Competibacteraceae</taxon>
        <taxon>Plasticicumulans</taxon>
    </lineage>
</organism>
<evidence type="ECO:0000256" key="1">
    <source>
        <dbReference type="ARBA" id="ARBA00022490"/>
    </source>
</evidence>
<accession>A0A4R2L6Z7</accession>
<dbReference type="InterPro" id="IPR036390">
    <property type="entry name" value="WH_DNA-bd_sf"/>
</dbReference>
<dbReference type="EMBL" id="SLWY01000004">
    <property type="protein sequence ID" value="TCO82707.1"/>
    <property type="molecule type" value="Genomic_DNA"/>
</dbReference>
<keyword evidence="6" id="KW-0131">Cell cycle</keyword>
<evidence type="ECO:0000259" key="9">
    <source>
        <dbReference type="Pfam" id="PF17193"/>
    </source>
</evidence>
<comment type="caution">
    <text evidence="10">The sequence shown here is derived from an EMBL/GenBank/DDBJ whole genome shotgun (WGS) entry which is preliminary data.</text>
</comment>
<name>A0A4R2L6Z7_9GAMM</name>
<keyword evidence="4" id="KW-0106">Calcium</keyword>
<dbReference type="Pfam" id="PF17193">
    <property type="entry name" value="MukF_C"/>
    <property type="match status" value="1"/>
</dbReference>
<gene>
    <name evidence="10" type="ORF">EV699_10499</name>
</gene>
<dbReference type="InterPro" id="IPR036141">
    <property type="entry name" value="MukF_M_sp"/>
</dbReference>
<sequence length="447" mass="47527">MSPPPASPPPAAAVSVPLRVQQAYASGFRLEVTPEDLAFLAGLALTGEIDATTEFDLATLMQVHRSVDEVVGALGGGGERAERAVGRLIEQRLLTRLDFGGIRHGGTYTLSALARALLEHALGPERLDRQSLAVVLGSVLAHLTEIEAAARHDADPAHWEAQVEAPLRLVVHELIGAIERRQHALDAEQRDTRQAIQALLDADWDSALERCGPLLNAAAGTLRELREAMFEQTSLLNERLEAIESAALAGGHAAVAARAAGLLLRLGTVAQWCQSRFERWGEYTRTVNEFIRTQVRFDRERSVAARLAEALRSYADAPWALVVNDAGQLLRLRPEAVDPAADAHAATLPDEAEGAPAHADAALDARHAALAAALDATLAGGGSVSLAGLLAASAADTPLDLRYALYARLFAHALARHPQAAHEPAAAPVALGARLQVEDLQLTPEAR</sequence>
<keyword evidence="1" id="KW-0963">Cytoplasm</keyword>
<evidence type="ECO:0000256" key="5">
    <source>
        <dbReference type="ARBA" id="ARBA00023067"/>
    </source>
</evidence>
<dbReference type="Proteomes" id="UP000295765">
    <property type="component" value="Unassembled WGS sequence"/>
</dbReference>
<evidence type="ECO:0000259" key="7">
    <source>
        <dbReference type="Pfam" id="PF03882"/>
    </source>
</evidence>
<feature type="domain" description="Chromosome partition protein MukF C-terminal" evidence="9">
    <location>
        <begin position="290"/>
        <end position="353"/>
    </location>
</feature>
<dbReference type="OrthoDB" id="6450805at2"/>
<keyword evidence="11" id="KW-1185">Reference proteome</keyword>
<dbReference type="InterPro" id="IPR033440">
    <property type="entry name" value="MukF_M"/>
</dbReference>
<dbReference type="SUPFAM" id="SSF46785">
    <property type="entry name" value="Winged helix' DNA-binding domain"/>
    <property type="match status" value="1"/>
</dbReference>
<evidence type="ECO:0000313" key="10">
    <source>
        <dbReference type="EMBL" id="TCO82707.1"/>
    </source>
</evidence>
<dbReference type="GO" id="GO:0051301">
    <property type="term" value="P:cell division"/>
    <property type="evidence" value="ECO:0007669"/>
    <property type="project" value="UniProtKB-KW"/>
</dbReference>
<proteinExistence type="predicted"/>
<evidence type="ECO:0000313" key="11">
    <source>
        <dbReference type="Proteomes" id="UP000295765"/>
    </source>
</evidence>
<keyword evidence="2" id="KW-0132">Cell division</keyword>
<evidence type="ECO:0000259" key="8">
    <source>
        <dbReference type="Pfam" id="PF17192"/>
    </source>
</evidence>
<feature type="domain" description="Chromosome partition protein MukF winged-helix" evidence="7">
    <location>
        <begin position="16"/>
        <end position="119"/>
    </location>
</feature>
<dbReference type="Pfam" id="PF17192">
    <property type="entry name" value="MukF_M"/>
    <property type="match status" value="1"/>
</dbReference>
<evidence type="ECO:0000256" key="2">
    <source>
        <dbReference type="ARBA" id="ARBA00022618"/>
    </source>
</evidence>
<dbReference type="Pfam" id="PF03882">
    <property type="entry name" value="WHD_KicB"/>
    <property type="match status" value="1"/>
</dbReference>
<dbReference type="Gene3D" id="1.20.58.590">
    <property type="entry name" value="Chromosome partition protein MukF, middle domain"/>
    <property type="match status" value="1"/>
</dbReference>
<protein>
    <submittedName>
        <fullName evidence="10">Condensin subunit MukF</fullName>
    </submittedName>
</protein>
<evidence type="ECO:0000256" key="4">
    <source>
        <dbReference type="ARBA" id="ARBA00022837"/>
    </source>
</evidence>
<keyword evidence="3" id="KW-0159">Chromosome partition</keyword>
<reference evidence="10 11" key="1">
    <citation type="submission" date="2019-03" db="EMBL/GenBank/DDBJ databases">
        <title>Genomic Encyclopedia of Type Strains, Phase IV (KMG-IV): sequencing the most valuable type-strain genomes for metagenomic binning, comparative biology and taxonomic classification.</title>
        <authorList>
            <person name="Goeker M."/>
        </authorList>
    </citation>
    <scope>NUCLEOTIDE SEQUENCE [LARGE SCALE GENOMIC DNA]</scope>
    <source>
        <strain evidence="10 11">DSM 25287</strain>
    </source>
</reference>
<feature type="domain" description="Chromosome partition protein MukF middle" evidence="8">
    <location>
        <begin position="132"/>
        <end position="287"/>
    </location>
</feature>
<dbReference type="SUPFAM" id="SSF140570">
    <property type="entry name" value="MukF C-terminal domain-like"/>
    <property type="match status" value="1"/>
</dbReference>
<dbReference type="RefSeq" id="WP_132539212.1">
    <property type="nucleotide sequence ID" value="NZ_SLWY01000004.1"/>
</dbReference>
<dbReference type="GO" id="GO:0007059">
    <property type="term" value="P:chromosome segregation"/>
    <property type="evidence" value="ECO:0007669"/>
    <property type="project" value="UniProtKB-KW"/>
</dbReference>
<evidence type="ECO:0000256" key="3">
    <source>
        <dbReference type="ARBA" id="ARBA00022829"/>
    </source>
</evidence>
<dbReference type="AlphaFoldDB" id="A0A4R2L6Z7"/>
<keyword evidence="5" id="KW-0226">DNA condensation</keyword>
<evidence type="ECO:0000256" key="6">
    <source>
        <dbReference type="ARBA" id="ARBA00023306"/>
    </source>
</evidence>
<dbReference type="GO" id="GO:0030261">
    <property type="term" value="P:chromosome condensation"/>
    <property type="evidence" value="ECO:0007669"/>
    <property type="project" value="UniProtKB-KW"/>
</dbReference>